<dbReference type="PROSITE" id="PS50206">
    <property type="entry name" value="RHODANESE_3"/>
    <property type="match status" value="1"/>
</dbReference>
<reference evidence="3 4" key="1">
    <citation type="submission" date="2016-03" db="EMBL/GenBank/DDBJ databases">
        <authorList>
            <person name="Ploux O."/>
        </authorList>
    </citation>
    <scope>NUCLEOTIDE SEQUENCE [LARGE SCALE GENOMIC DNA]</scope>
    <source>
        <strain evidence="3 4">BER2</strain>
    </source>
</reference>
<dbReference type="InterPro" id="IPR017582">
    <property type="entry name" value="SelU"/>
</dbReference>
<organism evidence="3 4">
    <name type="scientific">Bdellovibrio bacteriovorus</name>
    <dbReference type="NCBI Taxonomy" id="959"/>
    <lineage>
        <taxon>Bacteria</taxon>
        <taxon>Pseudomonadati</taxon>
        <taxon>Bdellovibrionota</taxon>
        <taxon>Bdellovibrionia</taxon>
        <taxon>Bdellovibrionales</taxon>
        <taxon>Pseudobdellovibrionaceae</taxon>
        <taxon>Bdellovibrio</taxon>
    </lineage>
</organism>
<dbReference type="InterPro" id="IPR036873">
    <property type="entry name" value="Rhodanese-like_dom_sf"/>
</dbReference>
<dbReference type="InterPro" id="IPR027417">
    <property type="entry name" value="P-loop_NTPase"/>
</dbReference>
<dbReference type="AlphaFoldDB" id="A0A150WUT7"/>
<dbReference type="SUPFAM" id="SSF52821">
    <property type="entry name" value="Rhodanese/Cell cycle control phosphatase"/>
    <property type="match status" value="1"/>
</dbReference>
<dbReference type="Proteomes" id="UP000075391">
    <property type="component" value="Unassembled WGS sequence"/>
</dbReference>
<gene>
    <name evidence="3" type="ORF">AZI85_14130</name>
</gene>
<evidence type="ECO:0000313" key="4">
    <source>
        <dbReference type="Proteomes" id="UP000075391"/>
    </source>
</evidence>
<dbReference type="GO" id="GO:0043828">
    <property type="term" value="F:tRNA 2-selenouridine synthase activity"/>
    <property type="evidence" value="ECO:0007669"/>
    <property type="project" value="InterPro"/>
</dbReference>
<dbReference type="Pfam" id="PF00581">
    <property type="entry name" value="Rhodanese"/>
    <property type="match status" value="1"/>
</dbReference>
<evidence type="ECO:0000313" key="3">
    <source>
        <dbReference type="EMBL" id="KYG70277.1"/>
    </source>
</evidence>
<dbReference type="Pfam" id="PF26341">
    <property type="entry name" value="AAA_SelU"/>
    <property type="match status" value="1"/>
</dbReference>
<dbReference type="Gene3D" id="3.40.250.10">
    <property type="entry name" value="Rhodanese-like domain"/>
    <property type="match status" value="1"/>
</dbReference>
<dbReference type="HAMAP" id="MF_01622">
    <property type="entry name" value="tRNA_sel_U_synth"/>
    <property type="match status" value="1"/>
</dbReference>
<feature type="domain" description="Rhodanese" evidence="2">
    <location>
        <begin position="15"/>
        <end position="138"/>
    </location>
</feature>
<dbReference type="NCBIfam" id="TIGR03167">
    <property type="entry name" value="tRNA_sel_U_synt"/>
    <property type="match status" value="1"/>
</dbReference>
<evidence type="ECO:0000256" key="1">
    <source>
        <dbReference type="ARBA" id="ARBA00023266"/>
    </source>
</evidence>
<dbReference type="OrthoDB" id="5288687at2"/>
<dbReference type="InterPro" id="IPR058840">
    <property type="entry name" value="AAA_SelU"/>
</dbReference>
<sequence length="381" mass="43126">MSNERIPIEQYKSLFLSGAPLIDVRAPVEFAQGHLPHAVNIPILNDEERALIGTTYKHEGQEAAIALGYKIVSGDVKADRVQRWKDFVQTHPGSVVYCFRGGKRSQITQAWLAEAGISVPIIAGGYKKARQFFSDQLNKFCSQRELLVVSGPTGSGKTELLKEVSGFYPTMDLELLARHRGSAFGSLPVHQPTQIDFEIALALECLKIEDKTPLSIRPLVEDESRLIGRICQPKPFFERLRSSEVLWLEEAFETRVENIFTDYVLNTDIGEGSSPQFRCAEEEEILRGQALKLFAKYRESVLSIRRKLGGLRSQEILADLQTAESQFLAHGDIQSNKVWIEKLLSYYYDPLYLSSLERRQVRVLFKGPRHEVVSFLKSLPQ</sequence>
<dbReference type="PANTHER" id="PTHR30401:SF0">
    <property type="entry name" value="TRNA 2-SELENOURIDINE SYNTHASE"/>
    <property type="match status" value="1"/>
</dbReference>
<keyword evidence="1" id="KW-0711">Selenium</keyword>
<dbReference type="Gene3D" id="3.40.50.300">
    <property type="entry name" value="P-loop containing nucleotide triphosphate hydrolases"/>
    <property type="match status" value="1"/>
</dbReference>
<dbReference type="NCBIfam" id="NF008751">
    <property type="entry name" value="PRK11784.1-3"/>
    <property type="match status" value="1"/>
</dbReference>
<accession>A0A150WUT7</accession>
<name>A0A150WUT7_BDEBC</name>
<dbReference type="CDD" id="cd01520">
    <property type="entry name" value="RHOD_YbbB"/>
    <property type="match status" value="1"/>
</dbReference>
<dbReference type="EMBL" id="LUKF01000002">
    <property type="protein sequence ID" value="KYG70277.1"/>
    <property type="molecule type" value="Genomic_DNA"/>
</dbReference>
<dbReference type="RefSeq" id="WP_063242759.1">
    <property type="nucleotide sequence ID" value="NZ_LUKF01000002.1"/>
</dbReference>
<proteinExistence type="inferred from homology"/>
<dbReference type="PANTHER" id="PTHR30401">
    <property type="entry name" value="TRNA 2-SELENOURIDINE SYNTHASE"/>
    <property type="match status" value="1"/>
</dbReference>
<comment type="caution">
    <text evidence="3">The sequence shown here is derived from an EMBL/GenBank/DDBJ whole genome shotgun (WGS) entry which is preliminary data.</text>
</comment>
<dbReference type="SUPFAM" id="SSF52540">
    <property type="entry name" value="P-loop containing nucleoside triphosphate hydrolases"/>
    <property type="match status" value="1"/>
</dbReference>
<dbReference type="GO" id="GO:0002098">
    <property type="term" value="P:tRNA wobble uridine modification"/>
    <property type="evidence" value="ECO:0007669"/>
    <property type="project" value="InterPro"/>
</dbReference>
<protein>
    <submittedName>
        <fullName evidence="3">tRNA 2-selenouridine synthase</fullName>
    </submittedName>
</protein>
<evidence type="ECO:0000259" key="2">
    <source>
        <dbReference type="PROSITE" id="PS50206"/>
    </source>
</evidence>
<dbReference type="SMART" id="SM00450">
    <property type="entry name" value="RHOD"/>
    <property type="match status" value="1"/>
</dbReference>
<dbReference type="InterPro" id="IPR001763">
    <property type="entry name" value="Rhodanese-like_dom"/>
</dbReference>